<comment type="caution">
    <text evidence="1">The sequence shown here is derived from an EMBL/GenBank/DDBJ whole genome shotgun (WGS) entry which is preliminary data.</text>
</comment>
<dbReference type="Proteomes" id="UP001177670">
    <property type="component" value="Unassembled WGS sequence"/>
</dbReference>
<evidence type="ECO:0000313" key="1">
    <source>
        <dbReference type="EMBL" id="KAK1122686.1"/>
    </source>
</evidence>
<evidence type="ECO:0000313" key="2">
    <source>
        <dbReference type="Proteomes" id="UP001177670"/>
    </source>
</evidence>
<organism evidence="1 2">
    <name type="scientific">Melipona bicolor</name>
    <dbReference type="NCBI Taxonomy" id="60889"/>
    <lineage>
        <taxon>Eukaryota</taxon>
        <taxon>Metazoa</taxon>
        <taxon>Ecdysozoa</taxon>
        <taxon>Arthropoda</taxon>
        <taxon>Hexapoda</taxon>
        <taxon>Insecta</taxon>
        <taxon>Pterygota</taxon>
        <taxon>Neoptera</taxon>
        <taxon>Endopterygota</taxon>
        <taxon>Hymenoptera</taxon>
        <taxon>Apocrita</taxon>
        <taxon>Aculeata</taxon>
        <taxon>Apoidea</taxon>
        <taxon>Anthophila</taxon>
        <taxon>Apidae</taxon>
        <taxon>Melipona</taxon>
    </lineage>
</organism>
<protein>
    <submittedName>
        <fullName evidence="1">Uncharacterized protein</fullName>
    </submittedName>
</protein>
<gene>
    <name evidence="1" type="ORF">K0M31_009130</name>
</gene>
<keyword evidence="2" id="KW-1185">Reference proteome</keyword>
<name>A0AA40FPI6_9HYME</name>
<dbReference type="AlphaFoldDB" id="A0AA40FPI6"/>
<proteinExistence type="predicted"/>
<accession>A0AA40FPI6</accession>
<sequence length="68" mass="7721">MYFNRAPNSPTWDIGEYVGAVLCGREDNLEKGDDSGFLSFTLTRAKSGNVHTRWGTYKRHKSQKVVNI</sequence>
<dbReference type="EMBL" id="JAHYIQ010000022">
    <property type="protein sequence ID" value="KAK1122686.1"/>
    <property type="molecule type" value="Genomic_DNA"/>
</dbReference>
<reference evidence="1" key="1">
    <citation type="submission" date="2021-10" db="EMBL/GenBank/DDBJ databases">
        <title>Melipona bicolor Genome sequencing and assembly.</title>
        <authorList>
            <person name="Araujo N.S."/>
            <person name="Arias M.C."/>
        </authorList>
    </citation>
    <scope>NUCLEOTIDE SEQUENCE</scope>
    <source>
        <strain evidence="1">USP_2M_L1-L4_2017</strain>
        <tissue evidence="1">Whole body</tissue>
    </source>
</reference>